<feature type="signal peptide" evidence="1">
    <location>
        <begin position="1"/>
        <end position="23"/>
    </location>
</feature>
<dbReference type="Ensembl" id="ENSCMIT00000036046.1">
    <property type="protein sequence ID" value="ENSCMIP00000035519.1"/>
    <property type="gene ID" value="ENSCMIG00000015031.1"/>
</dbReference>
<dbReference type="PROSITE" id="PS50184">
    <property type="entry name" value="VWFC_2"/>
    <property type="match status" value="1"/>
</dbReference>
<reference evidence="4" key="2">
    <citation type="journal article" date="2007" name="PLoS Biol.">
        <title>Survey sequencing and comparative analysis of the elephant shark (Callorhinchus milii) genome.</title>
        <authorList>
            <person name="Venkatesh B."/>
            <person name="Kirkness E.F."/>
            <person name="Loh Y.H."/>
            <person name="Halpern A.L."/>
            <person name="Lee A.P."/>
            <person name="Johnson J."/>
            <person name="Dandona N."/>
            <person name="Viswanathan L.D."/>
            <person name="Tay A."/>
            <person name="Venter J.C."/>
            <person name="Strausberg R.L."/>
            <person name="Brenner S."/>
        </authorList>
    </citation>
    <scope>NUCLEOTIDE SEQUENCE [LARGE SCALE GENOMIC DNA]</scope>
</reference>
<evidence type="ECO:0000259" key="2">
    <source>
        <dbReference type="PROSITE" id="PS50184"/>
    </source>
</evidence>
<dbReference type="AlphaFoldDB" id="A0A4W3IXZ8"/>
<organism evidence="3 4">
    <name type="scientific">Callorhinchus milii</name>
    <name type="common">Ghost shark</name>
    <dbReference type="NCBI Taxonomy" id="7868"/>
    <lineage>
        <taxon>Eukaryota</taxon>
        <taxon>Metazoa</taxon>
        <taxon>Chordata</taxon>
        <taxon>Craniata</taxon>
        <taxon>Vertebrata</taxon>
        <taxon>Chondrichthyes</taxon>
        <taxon>Holocephali</taxon>
        <taxon>Chimaeriformes</taxon>
        <taxon>Callorhinchidae</taxon>
        <taxon>Callorhinchus</taxon>
    </lineage>
</organism>
<keyword evidence="4" id="KW-1185">Reference proteome</keyword>
<feature type="domain" description="VWFC" evidence="2">
    <location>
        <begin position="26"/>
        <end position="83"/>
    </location>
</feature>
<dbReference type="SMART" id="SM00214">
    <property type="entry name" value="VWC"/>
    <property type="match status" value="1"/>
</dbReference>
<dbReference type="FunFam" id="2.10.70.10:FF:000013">
    <property type="entry name" value="Collagen, type I, alpha 1"/>
    <property type="match status" value="1"/>
</dbReference>
<dbReference type="OMA" id="EIICRTV"/>
<dbReference type="PANTHER" id="PTHR46439">
    <property type="entry name" value="CYSTEINE-RICH MOTOR NEURON 1 PROTEIN"/>
    <property type="match status" value="1"/>
</dbReference>
<reference evidence="3" key="5">
    <citation type="submission" date="2025-09" db="UniProtKB">
        <authorList>
            <consortium name="Ensembl"/>
        </authorList>
    </citation>
    <scope>IDENTIFICATION</scope>
</reference>
<reference evidence="3" key="4">
    <citation type="submission" date="2025-08" db="UniProtKB">
        <authorList>
            <consortium name="Ensembl"/>
        </authorList>
    </citation>
    <scope>IDENTIFICATION</scope>
</reference>
<reference evidence="4" key="3">
    <citation type="journal article" date="2014" name="Nature">
        <title>Elephant shark genome provides unique insights into gnathostome evolution.</title>
        <authorList>
            <consortium name="International Elephant Shark Genome Sequencing Consortium"/>
            <person name="Venkatesh B."/>
            <person name="Lee A.P."/>
            <person name="Ravi V."/>
            <person name="Maurya A.K."/>
            <person name="Lian M.M."/>
            <person name="Swann J.B."/>
            <person name="Ohta Y."/>
            <person name="Flajnik M.F."/>
            <person name="Sutoh Y."/>
            <person name="Kasahara M."/>
            <person name="Hoon S."/>
            <person name="Gangu V."/>
            <person name="Roy S.W."/>
            <person name="Irimia M."/>
            <person name="Korzh V."/>
            <person name="Kondrychyn I."/>
            <person name="Lim Z.W."/>
            <person name="Tay B.H."/>
            <person name="Tohari S."/>
            <person name="Kong K.W."/>
            <person name="Ho S."/>
            <person name="Lorente-Galdos B."/>
            <person name="Quilez J."/>
            <person name="Marques-Bonet T."/>
            <person name="Raney B.J."/>
            <person name="Ingham P.W."/>
            <person name="Tay A."/>
            <person name="Hillier L.W."/>
            <person name="Minx P."/>
            <person name="Boehm T."/>
            <person name="Wilson R.K."/>
            <person name="Brenner S."/>
            <person name="Warren W.C."/>
        </authorList>
    </citation>
    <scope>NUCLEOTIDE SEQUENCE [LARGE SCALE GENOMIC DNA]</scope>
</reference>
<dbReference type="InParanoid" id="A0A4W3IXZ8"/>
<reference evidence="4" key="1">
    <citation type="journal article" date="2006" name="Science">
        <title>Ancient noncoding elements conserved in the human genome.</title>
        <authorList>
            <person name="Venkatesh B."/>
            <person name="Kirkness E.F."/>
            <person name="Loh Y.H."/>
            <person name="Halpern A.L."/>
            <person name="Lee A.P."/>
            <person name="Johnson J."/>
            <person name="Dandona N."/>
            <person name="Viswanathan L.D."/>
            <person name="Tay A."/>
            <person name="Venter J.C."/>
            <person name="Strausberg R.L."/>
            <person name="Brenner S."/>
        </authorList>
    </citation>
    <scope>NUCLEOTIDE SEQUENCE [LARGE SCALE GENOMIC DNA]</scope>
</reference>
<accession>A0A4W3IXZ8</accession>
<dbReference type="GeneTree" id="ENSGT00940000177931"/>
<protein>
    <recommendedName>
        <fullName evidence="2">VWFC domain-containing protein</fullName>
    </recommendedName>
</protein>
<dbReference type="InterPro" id="IPR052624">
    <property type="entry name" value="CRIM1"/>
</dbReference>
<keyword evidence="1" id="KW-0732">Signal</keyword>
<dbReference type="Proteomes" id="UP000314986">
    <property type="component" value="Unassembled WGS sequence"/>
</dbReference>
<dbReference type="Gene3D" id="2.10.70.10">
    <property type="entry name" value="Complement Module, domain 1"/>
    <property type="match status" value="1"/>
</dbReference>
<feature type="chain" id="PRO_5021348934" description="VWFC domain-containing protein" evidence="1">
    <location>
        <begin position="24"/>
        <end position="87"/>
    </location>
</feature>
<name>A0A4W3IXZ8_CALMI</name>
<proteinExistence type="predicted"/>
<sequence>MESFVHTGTFLLLVIAQVPLTGAQVQSCTQNGVTHNDKDVWKSDSCVLCVCDNGLVVCDEIICRTVHCFNAEIPLGECCPICPDSLP</sequence>
<dbReference type="PROSITE" id="PS01208">
    <property type="entry name" value="VWFC_1"/>
    <property type="match status" value="1"/>
</dbReference>
<dbReference type="SUPFAM" id="SSF57603">
    <property type="entry name" value="FnI-like domain"/>
    <property type="match status" value="1"/>
</dbReference>
<evidence type="ECO:0000313" key="3">
    <source>
        <dbReference type="Ensembl" id="ENSCMIP00000035519.1"/>
    </source>
</evidence>
<evidence type="ECO:0000256" key="1">
    <source>
        <dbReference type="SAM" id="SignalP"/>
    </source>
</evidence>
<dbReference type="Pfam" id="PF00093">
    <property type="entry name" value="VWC"/>
    <property type="match status" value="1"/>
</dbReference>
<dbReference type="InterPro" id="IPR001007">
    <property type="entry name" value="VWF_dom"/>
</dbReference>
<evidence type="ECO:0000313" key="4">
    <source>
        <dbReference type="Proteomes" id="UP000314986"/>
    </source>
</evidence>